<sequence>MARTNAPLVVFNRGRISALGLARVDLDRTRLSAEVQTNFMPRTLGSMMLRPGLEYIGTIRNSSTAVLLPFIFSATDTALIELTSTAMRVWRSDAVITRAASTAAITGGTFTSTSLAGWTDADESGSTSGWFTGNYMSLVGSRYAQAIRRQTITSTSTSITQGLTTVIARGRVNLRIGSSAGADDYFREASLRPGTYSLAIASTGNFYIEFSANTYYRSLVESIAVESSGDMVIGTTWAGADLSRLRWDPSADVIFVANSSYQQKRIERYGAESWGMADYEPQDGPFRNPNITAKRLTPSALQGNITLECDKPLFDPNHIGALFRITSVGQEVSITLSGADQWSDPIRVTGVDLGSDGTTDHTRTFDISITASSTFTATVRLQRSQGSTDDWGDIRSPSLIWTNTTATKSFDDQKDNEIIFYRIGVGSTYTSGSPVCALSIPSGGITGIVRITSVAAATESSASVLVALGSTRPTELWQEGEWSDFRGWPSAVSFHEGRLYWAGKAKIWGSISDAYESFDPDVEGDSGVINRSIAFGAVDNIEWLASLGRLIIGTGMRELQAKTGSLDEPITPSNFNLRDISNQGSGNVQAVKVDKRLLSVQQGGVRVMETGYSGESLDYETADRTVLVPEMGEPSIARMAVQRQPDTRIHCVRGATDGTVAVLVSDPAEDVTAWIDIETGDADGINGVIEEVAVLPDSVEDAVYYIVRREINGSTVRYLEKWAQEAQGRGGSSNRLADSFTVYDGTAATLIPSTHLVGSSVIAWGSTADLGSYTVDSTGGVTISQASTTVCIGLPYTGFYRTAKLAYAVPSSLGTALTQRKRVNHIGLVLADAHAQGLEYGPSTDTLDPLPLMSAGATISTDAVNATFDEESIEFPGEWDTDSRIVLRATAPRPVTVLGMVIQIETKEKT</sequence>
<name>A0A0F9TN28_9ZZZZ</name>
<accession>A0A0F9TN28</accession>
<evidence type="ECO:0000313" key="1">
    <source>
        <dbReference type="EMBL" id="KKN80684.1"/>
    </source>
</evidence>
<reference evidence="1" key="1">
    <citation type="journal article" date="2015" name="Nature">
        <title>Complex archaea that bridge the gap between prokaryotes and eukaryotes.</title>
        <authorList>
            <person name="Spang A."/>
            <person name="Saw J.H."/>
            <person name="Jorgensen S.L."/>
            <person name="Zaremba-Niedzwiedzka K."/>
            <person name="Martijn J."/>
            <person name="Lind A.E."/>
            <person name="van Eijk R."/>
            <person name="Schleper C."/>
            <person name="Guy L."/>
            <person name="Ettema T.J."/>
        </authorList>
    </citation>
    <scope>NUCLEOTIDE SEQUENCE</scope>
</reference>
<dbReference type="AlphaFoldDB" id="A0A0F9TN28"/>
<comment type="caution">
    <text evidence="1">The sequence shown here is derived from an EMBL/GenBank/DDBJ whole genome shotgun (WGS) entry which is preliminary data.</text>
</comment>
<dbReference type="EMBL" id="LAZR01000227">
    <property type="protein sequence ID" value="KKN80684.1"/>
    <property type="molecule type" value="Genomic_DNA"/>
</dbReference>
<proteinExistence type="predicted"/>
<organism evidence="1">
    <name type="scientific">marine sediment metagenome</name>
    <dbReference type="NCBI Taxonomy" id="412755"/>
    <lineage>
        <taxon>unclassified sequences</taxon>
        <taxon>metagenomes</taxon>
        <taxon>ecological metagenomes</taxon>
    </lineage>
</organism>
<evidence type="ECO:0008006" key="2">
    <source>
        <dbReference type="Google" id="ProtNLM"/>
    </source>
</evidence>
<protein>
    <recommendedName>
        <fullName evidence="2">Ubiquitin-activating enzyme E1 FCCH domain-containing protein</fullName>
    </recommendedName>
</protein>
<gene>
    <name evidence="1" type="ORF">LCGC14_0327760</name>
</gene>